<gene>
    <name evidence="1" type="ORF">ALC56_11479</name>
</gene>
<sequence>MLKPTVAINGVNCSQEFTIDRRARTIKSNNFLGPEETNQVDVQYTTPVRAVG</sequence>
<name>A0A195F2G9_9HYME</name>
<protein>
    <submittedName>
        <fullName evidence="1">Uncharacterized protein</fullName>
    </submittedName>
</protein>
<proteinExistence type="predicted"/>
<keyword evidence="2" id="KW-1185">Reference proteome</keyword>
<evidence type="ECO:0000313" key="2">
    <source>
        <dbReference type="Proteomes" id="UP000078541"/>
    </source>
</evidence>
<evidence type="ECO:0000313" key="1">
    <source>
        <dbReference type="EMBL" id="KYN34372.1"/>
    </source>
</evidence>
<organism evidence="1 2">
    <name type="scientific">Trachymyrmex septentrionalis</name>
    <dbReference type="NCBI Taxonomy" id="34720"/>
    <lineage>
        <taxon>Eukaryota</taxon>
        <taxon>Metazoa</taxon>
        <taxon>Ecdysozoa</taxon>
        <taxon>Arthropoda</taxon>
        <taxon>Hexapoda</taxon>
        <taxon>Insecta</taxon>
        <taxon>Pterygota</taxon>
        <taxon>Neoptera</taxon>
        <taxon>Endopterygota</taxon>
        <taxon>Hymenoptera</taxon>
        <taxon>Apocrita</taxon>
        <taxon>Aculeata</taxon>
        <taxon>Formicoidea</taxon>
        <taxon>Formicidae</taxon>
        <taxon>Myrmicinae</taxon>
        <taxon>Trachymyrmex</taxon>
    </lineage>
</organism>
<dbReference type="Proteomes" id="UP000078541">
    <property type="component" value="Unassembled WGS sequence"/>
</dbReference>
<dbReference type="AlphaFoldDB" id="A0A195F2G9"/>
<accession>A0A195F2G9</accession>
<dbReference type="EMBL" id="KQ981864">
    <property type="protein sequence ID" value="KYN34372.1"/>
    <property type="molecule type" value="Genomic_DNA"/>
</dbReference>
<reference evidence="1 2" key="1">
    <citation type="submission" date="2016-03" db="EMBL/GenBank/DDBJ databases">
        <title>Trachymyrmex septentrionalis WGS genome.</title>
        <authorList>
            <person name="Nygaard S."/>
            <person name="Hu H."/>
            <person name="Boomsma J."/>
            <person name="Zhang G."/>
        </authorList>
    </citation>
    <scope>NUCLEOTIDE SEQUENCE [LARGE SCALE GENOMIC DNA]</scope>
    <source>
        <strain evidence="1">Tsep2-gDNA-1</strain>
        <tissue evidence="1">Whole body</tissue>
    </source>
</reference>